<proteinExistence type="predicted"/>
<keyword evidence="3" id="KW-1185">Reference proteome</keyword>
<keyword evidence="1" id="KW-0812">Transmembrane</keyword>
<dbReference type="AlphaFoldDB" id="U4KPS0"/>
<dbReference type="GO" id="GO:0005886">
    <property type="term" value="C:plasma membrane"/>
    <property type="evidence" value="ECO:0007669"/>
    <property type="project" value="TreeGrafter"/>
</dbReference>
<feature type="transmembrane region" description="Helical" evidence="1">
    <location>
        <begin position="6"/>
        <end position="36"/>
    </location>
</feature>
<evidence type="ECO:0000313" key="2">
    <source>
        <dbReference type="EMBL" id="CCV66457.1"/>
    </source>
</evidence>
<keyword evidence="1" id="KW-0472">Membrane</keyword>
<evidence type="ECO:0008006" key="4">
    <source>
        <dbReference type="Google" id="ProtNLM"/>
    </source>
</evidence>
<dbReference type="PANTHER" id="PTHR35813:SF1">
    <property type="entry name" value="INNER MEMBRANE PROTEIN YBAN"/>
    <property type="match status" value="1"/>
</dbReference>
<dbReference type="PANTHER" id="PTHR35813">
    <property type="entry name" value="INNER MEMBRANE PROTEIN YBAN"/>
    <property type="match status" value="1"/>
</dbReference>
<sequence>MKVLYLVLGTLCLIIGSIGIVLPILPTTPFLLLTAYSYARGSKRFNDWFLKTKLYQRYLLAFLENRSMKKKEKWQLLIFVDLIILISILIAQSLFVTIFLITIDVIKYIYFQTQIKTT</sequence>
<reference evidence="2 3" key="1">
    <citation type="journal article" date="2013" name="J. Mol. Microbiol. Biotechnol.">
        <title>Analysis of the Complete Genomes of Acholeplasma brassicae , A. palmae and A. laidlawii and Their Comparison to the Obligate Parasites from ' Candidatus Phytoplasma'.</title>
        <authorList>
            <person name="Kube M."/>
            <person name="Siewert C."/>
            <person name="Migdoll A.M."/>
            <person name="Duduk B."/>
            <person name="Holz S."/>
            <person name="Rabus R."/>
            <person name="Seemuller E."/>
            <person name="Mitrovic J."/>
            <person name="Muller I."/>
            <person name="Buttner C."/>
            <person name="Reinhardt R."/>
        </authorList>
    </citation>
    <scope>NUCLEOTIDE SEQUENCE [LARGE SCALE GENOMIC DNA]</scope>
    <source>
        <strain evidence="3">0502</strain>
    </source>
</reference>
<protein>
    <recommendedName>
        <fullName evidence="4">DUF454 domain-containing protein</fullName>
    </recommendedName>
</protein>
<dbReference type="Pfam" id="PF04304">
    <property type="entry name" value="DUF454"/>
    <property type="match status" value="1"/>
</dbReference>
<evidence type="ECO:0000313" key="3">
    <source>
        <dbReference type="Proteomes" id="UP000032737"/>
    </source>
</evidence>
<feature type="transmembrane region" description="Helical" evidence="1">
    <location>
        <begin position="76"/>
        <end position="103"/>
    </location>
</feature>
<dbReference type="STRING" id="61635.BN85314360"/>
<dbReference type="InterPro" id="IPR007401">
    <property type="entry name" value="DUF454"/>
</dbReference>
<dbReference type="OrthoDB" id="5690292at2"/>
<dbReference type="HOGENOM" id="CLU_113299_3_0_14"/>
<gene>
    <name evidence="2" type="ORF">BN85314360</name>
</gene>
<accession>U4KPS0</accession>
<dbReference type="RefSeq" id="WP_030005317.1">
    <property type="nucleotide sequence ID" value="NC_022549.1"/>
</dbReference>
<organism evidence="2 3">
    <name type="scientific">Acholeplasma brassicae</name>
    <dbReference type="NCBI Taxonomy" id="61635"/>
    <lineage>
        <taxon>Bacteria</taxon>
        <taxon>Bacillati</taxon>
        <taxon>Mycoplasmatota</taxon>
        <taxon>Mollicutes</taxon>
        <taxon>Acholeplasmatales</taxon>
        <taxon>Acholeplasmataceae</taxon>
        <taxon>Acholeplasma</taxon>
    </lineage>
</organism>
<name>U4KPS0_9MOLU</name>
<keyword evidence="1" id="KW-1133">Transmembrane helix</keyword>
<dbReference type="EMBL" id="FO681348">
    <property type="protein sequence ID" value="CCV66457.1"/>
    <property type="molecule type" value="Genomic_DNA"/>
</dbReference>
<dbReference type="KEGG" id="abra:BN85314360"/>
<evidence type="ECO:0000256" key="1">
    <source>
        <dbReference type="SAM" id="Phobius"/>
    </source>
</evidence>
<dbReference type="PIRSF" id="PIRSF016789">
    <property type="entry name" value="DUF454"/>
    <property type="match status" value="1"/>
</dbReference>
<dbReference type="Proteomes" id="UP000032737">
    <property type="component" value="Chromosome"/>
</dbReference>